<dbReference type="EMBL" id="FRBQ01000001">
    <property type="protein sequence ID" value="SHL39580.1"/>
    <property type="molecule type" value="Genomic_DNA"/>
</dbReference>
<dbReference type="NCBIfam" id="TIGR00893">
    <property type="entry name" value="2A0114"/>
    <property type="match status" value="1"/>
</dbReference>
<dbReference type="InterPro" id="IPR050382">
    <property type="entry name" value="MFS_Na/Anion_cotransporter"/>
</dbReference>
<feature type="domain" description="Major facilitator superfamily (MFS) profile" evidence="7">
    <location>
        <begin position="13"/>
        <end position="429"/>
    </location>
</feature>
<dbReference type="Pfam" id="PF07690">
    <property type="entry name" value="MFS_1"/>
    <property type="match status" value="1"/>
</dbReference>
<evidence type="ECO:0000256" key="5">
    <source>
        <dbReference type="ARBA" id="ARBA00038514"/>
    </source>
</evidence>
<evidence type="ECO:0000256" key="3">
    <source>
        <dbReference type="ARBA" id="ARBA00022989"/>
    </source>
</evidence>
<evidence type="ECO:0000256" key="2">
    <source>
        <dbReference type="ARBA" id="ARBA00022692"/>
    </source>
</evidence>
<feature type="transmembrane region" description="Helical" evidence="6">
    <location>
        <begin position="244"/>
        <end position="264"/>
    </location>
</feature>
<evidence type="ECO:0000313" key="8">
    <source>
        <dbReference type="EMBL" id="SHL39580.1"/>
    </source>
</evidence>
<dbReference type="PANTHER" id="PTHR11662:SF399">
    <property type="entry name" value="FI19708P1-RELATED"/>
    <property type="match status" value="1"/>
</dbReference>
<feature type="transmembrane region" description="Helical" evidence="6">
    <location>
        <begin position="49"/>
        <end position="71"/>
    </location>
</feature>
<feature type="transmembrane region" description="Helical" evidence="6">
    <location>
        <begin position="276"/>
        <end position="296"/>
    </location>
</feature>
<dbReference type="AlphaFoldDB" id="A0A1M7AA54"/>
<evidence type="ECO:0000259" key="7">
    <source>
        <dbReference type="PROSITE" id="PS50850"/>
    </source>
</evidence>
<dbReference type="CDD" id="cd17319">
    <property type="entry name" value="MFS_ExuT_GudP_like"/>
    <property type="match status" value="1"/>
</dbReference>
<comment type="similarity">
    <text evidence="5">Belongs to the major facilitator superfamily. Phthalate permease family.</text>
</comment>
<keyword evidence="9" id="KW-1185">Reference proteome</keyword>
<reference evidence="9" key="1">
    <citation type="submission" date="2016-11" db="EMBL/GenBank/DDBJ databases">
        <authorList>
            <person name="Varghese N."/>
            <person name="Submissions S."/>
        </authorList>
    </citation>
    <scope>NUCLEOTIDE SEQUENCE [LARGE SCALE GENOMIC DNA]</scope>
    <source>
        <strain evidence="9">CECT 8089</strain>
    </source>
</reference>
<evidence type="ECO:0000313" key="9">
    <source>
        <dbReference type="Proteomes" id="UP000184305"/>
    </source>
</evidence>
<comment type="subcellular location">
    <subcellularLocation>
        <location evidence="1">Membrane</location>
        <topology evidence="1">Multi-pass membrane protein</topology>
    </subcellularLocation>
</comment>
<dbReference type="GO" id="GO:0016020">
    <property type="term" value="C:membrane"/>
    <property type="evidence" value="ECO:0007669"/>
    <property type="project" value="UniProtKB-SubCell"/>
</dbReference>
<dbReference type="InterPro" id="IPR011701">
    <property type="entry name" value="MFS"/>
</dbReference>
<keyword evidence="2 6" id="KW-0812">Transmembrane</keyword>
<dbReference type="PANTHER" id="PTHR11662">
    <property type="entry name" value="SOLUTE CARRIER FAMILY 17"/>
    <property type="match status" value="1"/>
</dbReference>
<name>A0A1M7AA54_9GAMM</name>
<feature type="transmembrane region" description="Helical" evidence="6">
    <location>
        <begin position="171"/>
        <end position="190"/>
    </location>
</feature>
<feature type="transmembrane region" description="Helical" evidence="6">
    <location>
        <begin position="145"/>
        <end position="165"/>
    </location>
</feature>
<feature type="transmembrane region" description="Helical" evidence="6">
    <location>
        <begin position="317"/>
        <end position="335"/>
    </location>
</feature>
<protein>
    <submittedName>
        <fullName evidence="8">MFS transporter, ACS family, glucarate transporter</fullName>
    </submittedName>
</protein>
<feature type="transmembrane region" description="Helical" evidence="6">
    <location>
        <begin position="405"/>
        <end position="424"/>
    </location>
</feature>
<dbReference type="Gene3D" id="1.20.1250.20">
    <property type="entry name" value="MFS general substrate transporter like domains"/>
    <property type="match status" value="2"/>
</dbReference>
<dbReference type="OrthoDB" id="9771451at2"/>
<dbReference type="GO" id="GO:0022857">
    <property type="term" value="F:transmembrane transporter activity"/>
    <property type="evidence" value="ECO:0007669"/>
    <property type="project" value="InterPro"/>
</dbReference>
<dbReference type="Proteomes" id="UP000184305">
    <property type="component" value="Unassembled WGS sequence"/>
</dbReference>
<keyword evidence="4 6" id="KW-0472">Membrane</keyword>
<sequence>MSATRTGRVRFSIVAMLFLVTAVTFADRSSMSIAGAALQADLGIDALTLGYIFSAFGWAYVVAQIPGGWLFDRFDVKRVYGIALLCWSALTFAQGFVGFLPVAWTVASLFLLRVAVGLAAAPCFPGNARIIAAWFPSSERATATAVSGSAQYCATALFAPLMGWVVQTFGWQQVFIVLGGFGFALCFLWARTIHSPRLHPRIGAAEFAHIEHGGGLLDLTPLPATGKPRQRGHLWQLLSQRTLLGIYAGQYLSNATTYFLLTWFPVYLVQERGMTLMAAGFAAVVPAISGFAGSLSGGMLSDRLVRRGHSLSLARKLPIVTGMSLSACIGLCVFVDSDAAVLALMGLAFFGKGFGTLGWTLVADTSPRQIVGLSGGLFNSFGNLAAITTPIIVGYLVSRSGSFDLALAYVAANSLLAVLCYLLVVGRIQRIELKD</sequence>
<evidence type="ECO:0000256" key="6">
    <source>
        <dbReference type="SAM" id="Phobius"/>
    </source>
</evidence>
<feature type="transmembrane region" description="Helical" evidence="6">
    <location>
        <begin position="78"/>
        <end position="97"/>
    </location>
</feature>
<dbReference type="PROSITE" id="PS50850">
    <property type="entry name" value="MFS"/>
    <property type="match status" value="1"/>
</dbReference>
<dbReference type="SUPFAM" id="SSF103473">
    <property type="entry name" value="MFS general substrate transporter"/>
    <property type="match status" value="1"/>
</dbReference>
<dbReference type="STRING" id="1220495.SAMN05216288_1826"/>
<feature type="transmembrane region" description="Helical" evidence="6">
    <location>
        <begin position="370"/>
        <end position="393"/>
    </location>
</feature>
<feature type="transmembrane region" description="Helical" evidence="6">
    <location>
        <begin position="103"/>
        <end position="124"/>
    </location>
</feature>
<dbReference type="InterPro" id="IPR020846">
    <property type="entry name" value="MFS_dom"/>
</dbReference>
<dbReference type="InterPro" id="IPR036259">
    <property type="entry name" value="MFS_trans_sf"/>
</dbReference>
<organism evidence="8 9">
    <name type="scientific">Phytopseudomonas punonensis</name>
    <dbReference type="NCBI Taxonomy" id="1220495"/>
    <lineage>
        <taxon>Bacteria</taxon>
        <taxon>Pseudomonadati</taxon>
        <taxon>Pseudomonadota</taxon>
        <taxon>Gammaproteobacteria</taxon>
        <taxon>Pseudomonadales</taxon>
        <taxon>Pseudomonadaceae</taxon>
        <taxon>Phytopseudomonas</taxon>
    </lineage>
</organism>
<gene>
    <name evidence="8" type="ORF">SAMN05216288_1826</name>
</gene>
<dbReference type="RefSeq" id="WP_073263378.1">
    <property type="nucleotide sequence ID" value="NZ_FRBQ01000001.1"/>
</dbReference>
<evidence type="ECO:0000256" key="4">
    <source>
        <dbReference type="ARBA" id="ARBA00023136"/>
    </source>
</evidence>
<accession>A0A1M7AA54</accession>
<feature type="transmembrane region" description="Helical" evidence="6">
    <location>
        <begin position="341"/>
        <end position="363"/>
    </location>
</feature>
<keyword evidence="3 6" id="KW-1133">Transmembrane helix</keyword>
<evidence type="ECO:0000256" key="1">
    <source>
        <dbReference type="ARBA" id="ARBA00004141"/>
    </source>
</evidence>
<proteinExistence type="inferred from homology"/>